<evidence type="ECO:0000256" key="1">
    <source>
        <dbReference type="ARBA" id="ARBA00006640"/>
    </source>
</evidence>
<keyword evidence="3" id="KW-0687">Ribonucleoprotein</keyword>
<dbReference type="PANTHER" id="PTHR41237:SF1">
    <property type="entry name" value="SMALL RIBOSOMAL SUBUNIT PROTEIN BS21M"/>
    <property type="match status" value="1"/>
</dbReference>
<name>A0AAI9SWM0_9ASCO</name>
<evidence type="ECO:0000256" key="2">
    <source>
        <dbReference type="ARBA" id="ARBA00022980"/>
    </source>
</evidence>
<accession>A0AAI9SWM0</accession>
<reference evidence="4" key="1">
    <citation type="journal article" date="2022" name="DNA Res.">
        <title>Genome analysis of five recently described species of the CUG-Ser clade uncovers Candida theae as a new hybrid lineage with pathogenic potential in the Candida parapsilosis species complex.</title>
        <authorList>
            <person name="Mixao V."/>
            <person name="Del Olmo V."/>
            <person name="Hegedusova E."/>
            <person name="Saus E."/>
            <person name="Pryszcz L."/>
            <person name="Cillingova A."/>
            <person name="Nosek J."/>
            <person name="Gabaldon T."/>
        </authorList>
    </citation>
    <scope>NUCLEOTIDE SEQUENCE</scope>
    <source>
        <strain evidence="4">CBS 10844</strain>
    </source>
</reference>
<comment type="similarity">
    <text evidence="1">Belongs to the bacterial ribosomal protein bS21 family.</text>
</comment>
<dbReference type="Proteomes" id="UP001202479">
    <property type="component" value="Unassembled WGS sequence"/>
</dbReference>
<dbReference type="RefSeq" id="XP_049180178.1">
    <property type="nucleotide sequence ID" value="XM_049323990.1"/>
</dbReference>
<dbReference type="GO" id="GO:0005763">
    <property type="term" value="C:mitochondrial small ribosomal subunit"/>
    <property type="evidence" value="ECO:0007669"/>
    <property type="project" value="TreeGrafter"/>
</dbReference>
<protein>
    <submittedName>
        <fullName evidence="4">Uncharacterized protein</fullName>
    </submittedName>
</protein>
<dbReference type="PANTHER" id="PTHR41237">
    <property type="entry name" value="37S RIBOSOMAL PROTEIN MRP21, MITOCHONDRIAL"/>
    <property type="match status" value="1"/>
</dbReference>
<dbReference type="Pfam" id="PF01165">
    <property type="entry name" value="Ribosomal_S21"/>
    <property type="match status" value="1"/>
</dbReference>
<proteinExistence type="inferred from homology"/>
<evidence type="ECO:0000313" key="5">
    <source>
        <dbReference type="Proteomes" id="UP001202479"/>
    </source>
</evidence>
<dbReference type="GeneID" id="73380347"/>
<dbReference type="InterPro" id="IPR001911">
    <property type="entry name" value="Ribosomal_bS21"/>
</dbReference>
<dbReference type="AlphaFoldDB" id="A0AAI9SWM0"/>
<sequence>MLARVLFRNKFSPLKLGPFLSGTGYTLGRFVSTNEQFKVHNETRTNASKKNSSTHKINIDELLKSSIPELSFKDTMNDDFGFEATSREPSPREVARGIREFGTNAGRSVNVSYKNIPKAFTQVKRVVNENKIRYLQKVQSRYIRPAKYRKQLKREWWRRKFLVGFKDLLAQVNDARRRGY</sequence>
<evidence type="ECO:0000256" key="3">
    <source>
        <dbReference type="ARBA" id="ARBA00023274"/>
    </source>
</evidence>
<dbReference type="GO" id="GO:0070124">
    <property type="term" value="P:mitochondrial translational initiation"/>
    <property type="evidence" value="ECO:0007669"/>
    <property type="project" value="TreeGrafter"/>
</dbReference>
<gene>
    <name evidence="4" type="ORF">KGF56_002730</name>
</gene>
<keyword evidence="2" id="KW-0689">Ribosomal protein</keyword>
<dbReference type="InterPro" id="IPR052837">
    <property type="entry name" value="Mitoribosomal_bS21"/>
</dbReference>
<dbReference type="EMBL" id="JAHUZD010000102">
    <property type="protein sequence ID" value="KAI3404433.2"/>
    <property type="molecule type" value="Genomic_DNA"/>
</dbReference>
<comment type="caution">
    <text evidence="4">The sequence shown here is derived from an EMBL/GenBank/DDBJ whole genome shotgun (WGS) entry which is preliminary data.</text>
</comment>
<keyword evidence="5" id="KW-1185">Reference proteome</keyword>
<dbReference type="GO" id="GO:0003735">
    <property type="term" value="F:structural constituent of ribosome"/>
    <property type="evidence" value="ECO:0007669"/>
    <property type="project" value="InterPro"/>
</dbReference>
<organism evidence="4 5">
    <name type="scientific">Candida oxycetoniae</name>
    <dbReference type="NCBI Taxonomy" id="497107"/>
    <lineage>
        <taxon>Eukaryota</taxon>
        <taxon>Fungi</taxon>
        <taxon>Dikarya</taxon>
        <taxon>Ascomycota</taxon>
        <taxon>Saccharomycotina</taxon>
        <taxon>Pichiomycetes</taxon>
        <taxon>Debaryomycetaceae</taxon>
        <taxon>Candida/Lodderomyces clade</taxon>
        <taxon>Candida</taxon>
    </lineage>
</organism>
<evidence type="ECO:0000313" key="4">
    <source>
        <dbReference type="EMBL" id="KAI3404433.2"/>
    </source>
</evidence>